<reference evidence="1 2" key="1">
    <citation type="submission" date="2016-10" db="EMBL/GenBank/DDBJ databases">
        <title>Paenibacillus species isolates.</title>
        <authorList>
            <person name="Beno S.M."/>
        </authorList>
    </citation>
    <scope>NUCLEOTIDE SEQUENCE [LARGE SCALE GENOMIC DNA]</scope>
    <source>
        <strain evidence="1 2">FSL H7-0710</strain>
    </source>
</reference>
<comment type="caution">
    <text evidence="1">The sequence shown here is derived from an EMBL/GenBank/DDBJ whole genome shotgun (WGS) entry which is preliminary data.</text>
</comment>
<dbReference type="AlphaFoldDB" id="A0A1R0Y816"/>
<dbReference type="Proteomes" id="UP000187439">
    <property type="component" value="Unassembled WGS sequence"/>
</dbReference>
<accession>A0A1R0Y816</accession>
<proteinExistence type="predicted"/>
<evidence type="ECO:0000313" key="2">
    <source>
        <dbReference type="Proteomes" id="UP000187439"/>
    </source>
</evidence>
<evidence type="ECO:0000313" key="1">
    <source>
        <dbReference type="EMBL" id="OMD43507.1"/>
    </source>
</evidence>
<name>A0A1R0Y816_9BACL</name>
<sequence>MPGRQSQYSALRHQNEMSIIPDPWTGLMGQTNPFEMTVRGMEEPSMASFVRLRTPRRHAEWPGNERKRISVGKSKCGRCPLQRIDML</sequence>
<organism evidence="1 2">
    <name type="scientific">Paenibacillus odorifer</name>
    <dbReference type="NCBI Taxonomy" id="189426"/>
    <lineage>
        <taxon>Bacteria</taxon>
        <taxon>Bacillati</taxon>
        <taxon>Bacillota</taxon>
        <taxon>Bacilli</taxon>
        <taxon>Bacillales</taxon>
        <taxon>Paenibacillaceae</taxon>
        <taxon>Paenibacillus</taxon>
    </lineage>
</organism>
<protein>
    <submittedName>
        <fullName evidence="1">Uncharacterized protein</fullName>
    </submittedName>
</protein>
<gene>
    <name evidence="1" type="ORF">BSK52_03610</name>
</gene>
<dbReference type="EMBL" id="MPTC01000002">
    <property type="protein sequence ID" value="OMD43507.1"/>
    <property type="molecule type" value="Genomic_DNA"/>
</dbReference>